<evidence type="ECO:0000313" key="1">
    <source>
        <dbReference type="EMBL" id="OAM27756.1"/>
    </source>
</evidence>
<comment type="caution">
    <text evidence="1">The sequence shown here is derived from an EMBL/GenBank/DDBJ whole genome shotgun (WGS) entry which is preliminary data.</text>
</comment>
<proteinExistence type="predicted"/>
<dbReference type="EMBL" id="LXSL01000021">
    <property type="protein sequence ID" value="OAM27756.1"/>
    <property type="molecule type" value="Genomic_DNA"/>
</dbReference>
<dbReference type="AlphaFoldDB" id="A0A1A9RVT5"/>
<name>A0A1A9RVT5_9NEIS</name>
<evidence type="ECO:0000313" key="2">
    <source>
        <dbReference type="Proteomes" id="UP000077885"/>
    </source>
</evidence>
<keyword evidence="2" id="KW-1185">Reference proteome</keyword>
<protein>
    <submittedName>
        <fullName evidence="1">Uncharacterized protein</fullName>
    </submittedName>
</protein>
<reference evidence="2" key="1">
    <citation type="submission" date="2016-05" db="EMBL/GenBank/DDBJ databases">
        <title>Draft genome of Corynebacterium afermentans subsp. afermentans LCDC 88199T.</title>
        <authorList>
            <person name="Bernier A.-M."/>
            <person name="Bernard K."/>
        </authorList>
    </citation>
    <scope>NUCLEOTIDE SEQUENCE [LARGE SCALE GENOMIC DNA]</scope>
    <source>
        <strain evidence="2">NML02-A-017</strain>
    </source>
</reference>
<sequence length="452" mass="52190">MGQGFLNYIYRPIKQGAEAYRKQTNEFKQGFKELLEPIQQDFDRPKIHSHELNYTFTFNEVLHAMLHSGNESNLRKLLIGRGWGEDTPDELNTARWEAFINRMQEEGIIQERHWQFAQGVWDLLEQSKAKAQQAHFEVFGYYFDEIAANPIQTPWGEFRGGYVPAQIDADLVVDGQMRELAKQENENMDYAFPTTAKGFTKARVEYNRPLVLDLARLMSHAEQVALFSNMEVPVRDVRRLLSDITPELNRHQHKALESMLMPWLNRAAKQRTVTKIQEDGGFSRFWSAMRQRAGMALMFGNIVNSVQQITGFLLAGVKVKTRYMTAAALDFVANRKAMQQSVAERSEFMRSRMDNEIAAMDDFIQETLINPNWYQKAQNWTNRNAYFLQQAMANSMEPVIWTAAFRQSLEQGMYDTATLISMTTGLPVRGTLRAGEQLDDWSGLDMFSDEQN</sequence>
<dbReference type="STRING" id="1795827.A7P95_06470"/>
<accession>A0A1A9RVT5</accession>
<organism evidence="1 2">
    <name type="scientific">Eikenella longinqua</name>
    <dbReference type="NCBI Taxonomy" id="1795827"/>
    <lineage>
        <taxon>Bacteria</taxon>
        <taxon>Pseudomonadati</taxon>
        <taxon>Pseudomonadota</taxon>
        <taxon>Betaproteobacteria</taxon>
        <taxon>Neisseriales</taxon>
        <taxon>Neisseriaceae</taxon>
        <taxon>Eikenella</taxon>
    </lineage>
</organism>
<gene>
    <name evidence="1" type="ORF">A7P95_06470</name>
</gene>
<dbReference type="Proteomes" id="UP000077885">
    <property type="component" value="Unassembled WGS sequence"/>
</dbReference>